<dbReference type="PANTHER" id="PTHR45626">
    <property type="entry name" value="TRANSCRIPTION TERMINATION FACTOR 2-RELATED"/>
    <property type="match status" value="1"/>
</dbReference>
<keyword evidence="3" id="KW-0067">ATP-binding</keyword>
<keyword evidence="6" id="KW-1185">Reference proteome</keyword>
<dbReference type="GO" id="GO:0005524">
    <property type="term" value="F:ATP binding"/>
    <property type="evidence" value="ECO:0007669"/>
    <property type="project" value="UniProtKB-KW"/>
</dbReference>
<dbReference type="Gene3D" id="3.40.50.10810">
    <property type="entry name" value="Tandem AAA-ATPase domain"/>
    <property type="match status" value="1"/>
</dbReference>
<keyword evidence="2" id="KW-0378">Hydrolase</keyword>
<evidence type="ECO:0000256" key="2">
    <source>
        <dbReference type="ARBA" id="ARBA00022801"/>
    </source>
</evidence>
<proteinExistence type="predicted"/>
<evidence type="ECO:0000259" key="4">
    <source>
        <dbReference type="Pfam" id="PF00176"/>
    </source>
</evidence>
<keyword evidence="1" id="KW-0547">Nucleotide-binding</keyword>
<sequence length="395" mass="44230">MRLIEVVRLLIGESQLVYGDVEVLWSRADEPVDIRAFTQHPCDDVVDESVSLKDLLPSDDDDVIILDNSDVKAEQIAECNSCENVVPDVITILSSSDEGEGPCDGAIDEGEGFRAEVVKTVTKFSHDTTGMLEGKLANLNKLIAHPLALPDGGAKLFQQRIEVAEELKIRKEICFVSPRGLKPRLADDVEVLKVVGEPVPLFPLFQDRRHLNGNNVLMDSHPAPVYKAIQEKALVELHKALNSQPDPKDLSNTPEGLICTLKEHQKSGLTWMKWRESLDPKGGILADEMGLGKTLSMIALVVDAKLERKRRRTEGRNEVDKERKKHIREQGLGRLCLKFYYSVDVLRLTPTNGTLVIAPAALIYHWESEIKARCEDGLLKIVIYHNNWKKVQFPV</sequence>
<dbReference type="PANTHER" id="PTHR45626:SF50">
    <property type="entry name" value="TRANSCRIPTION TERMINATION FACTOR 2"/>
    <property type="match status" value="1"/>
</dbReference>
<organism evidence="6 7">
    <name type="scientific">Heligmosomoides polygyrus</name>
    <name type="common">Parasitic roundworm</name>
    <dbReference type="NCBI Taxonomy" id="6339"/>
    <lineage>
        <taxon>Eukaryota</taxon>
        <taxon>Metazoa</taxon>
        <taxon>Ecdysozoa</taxon>
        <taxon>Nematoda</taxon>
        <taxon>Chromadorea</taxon>
        <taxon>Rhabditida</taxon>
        <taxon>Rhabditina</taxon>
        <taxon>Rhabditomorpha</taxon>
        <taxon>Strongyloidea</taxon>
        <taxon>Heligmosomidae</taxon>
        <taxon>Heligmosomoides</taxon>
    </lineage>
</organism>
<dbReference type="GO" id="GO:0016787">
    <property type="term" value="F:hydrolase activity"/>
    <property type="evidence" value="ECO:0007669"/>
    <property type="project" value="UniProtKB-KW"/>
</dbReference>
<dbReference type="WBParaSite" id="HPBE_0001773801-mRNA-1">
    <property type="protein sequence ID" value="HPBE_0001773801-mRNA-1"/>
    <property type="gene ID" value="HPBE_0001773801"/>
</dbReference>
<dbReference type="Pfam" id="PF00176">
    <property type="entry name" value="SNF2-rel_dom"/>
    <property type="match status" value="1"/>
</dbReference>
<dbReference type="OrthoDB" id="423559at2759"/>
<dbReference type="InterPro" id="IPR000330">
    <property type="entry name" value="SNF2_N"/>
</dbReference>
<dbReference type="GO" id="GO:0006281">
    <property type="term" value="P:DNA repair"/>
    <property type="evidence" value="ECO:0007669"/>
    <property type="project" value="TreeGrafter"/>
</dbReference>
<gene>
    <name evidence="5" type="ORF">HPBE_LOCUS17737</name>
</gene>
<evidence type="ECO:0000313" key="7">
    <source>
        <dbReference type="WBParaSite" id="HPBE_0001773801-mRNA-1"/>
    </source>
</evidence>
<feature type="domain" description="SNF2 N-terminal" evidence="4">
    <location>
        <begin position="264"/>
        <end position="389"/>
    </location>
</feature>
<accession>A0A3P8A8N6</accession>
<evidence type="ECO:0000256" key="3">
    <source>
        <dbReference type="ARBA" id="ARBA00022840"/>
    </source>
</evidence>
<dbReference type="EMBL" id="UZAH01030230">
    <property type="protein sequence ID" value="VDP09772.1"/>
    <property type="molecule type" value="Genomic_DNA"/>
</dbReference>
<accession>A0A183G7H3</accession>
<evidence type="ECO:0000256" key="1">
    <source>
        <dbReference type="ARBA" id="ARBA00022741"/>
    </source>
</evidence>
<evidence type="ECO:0000313" key="6">
    <source>
        <dbReference type="Proteomes" id="UP000050761"/>
    </source>
</evidence>
<dbReference type="Proteomes" id="UP000050761">
    <property type="component" value="Unassembled WGS sequence"/>
</dbReference>
<dbReference type="InterPro" id="IPR050628">
    <property type="entry name" value="SNF2_RAD54_helicase_TF"/>
</dbReference>
<dbReference type="AlphaFoldDB" id="A0A183G7H3"/>
<name>A0A183G7H3_HELPZ</name>
<dbReference type="InterPro" id="IPR038718">
    <property type="entry name" value="SNF2-like_sf"/>
</dbReference>
<dbReference type="SUPFAM" id="SSF52540">
    <property type="entry name" value="P-loop containing nucleoside triphosphate hydrolases"/>
    <property type="match status" value="1"/>
</dbReference>
<dbReference type="GO" id="GO:0008094">
    <property type="term" value="F:ATP-dependent activity, acting on DNA"/>
    <property type="evidence" value="ECO:0007669"/>
    <property type="project" value="TreeGrafter"/>
</dbReference>
<evidence type="ECO:0000313" key="5">
    <source>
        <dbReference type="EMBL" id="VDP09772.1"/>
    </source>
</evidence>
<reference evidence="7" key="2">
    <citation type="submission" date="2019-09" db="UniProtKB">
        <authorList>
            <consortium name="WormBaseParasite"/>
        </authorList>
    </citation>
    <scope>IDENTIFICATION</scope>
</reference>
<dbReference type="GO" id="GO:0005634">
    <property type="term" value="C:nucleus"/>
    <property type="evidence" value="ECO:0007669"/>
    <property type="project" value="TreeGrafter"/>
</dbReference>
<reference evidence="5 6" key="1">
    <citation type="submission" date="2018-11" db="EMBL/GenBank/DDBJ databases">
        <authorList>
            <consortium name="Pathogen Informatics"/>
        </authorList>
    </citation>
    <scope>NUCLEOTIDE SEQUENCE [LARGE SCALE GENOMIC DNA]</scope>
</reference>
<protein>
    <submittedName>
        <fullName evidence="7">SNF2_N domain-containing protein</fullName>
    </submittedName>
</protein>
<dbReference type="InterPro" id="IPR027417">
    <property type="entry name" value="P-loop_NTPase"/>
</dbReference>